<dbReference type="EMBL" id="AFBP01000096">
    <property type="protein sequence ID" value="EGG50634.1"/>
    <property type="molecule type" value="Genomic_DNA"/>
</dbReference>
<sequence>MTNNEEYIPILNGYSFEYRFSEKKPRLIRLGFYDSRDKRLYESDDLTIFFCLAFFAKRTEKLLPEISADWWNTIEAHYGLPIYSENLPETDQFKAFVKRVEIPNKNENWFPAKLHLLTTKGTYFRMDICNVLKQVRELTSSTEAAFPEIYSDELSEDDWWHKAMGCHFHACPYGSHCC</sequence>
<keyword evidence="2" id="KW-1185">Reference proteome</keyword>
<protein>
    <submittedName>
        <fullName evidence="1">Uncharacterized protein</fullName>
    </submittedName>
</protein>
<comment type="caution">
    <text evidence="1">The sequence shown here is derived from an EMBL/GenBank/DDBJ whole genome shotgun (WGS) entry which is preliminary data.</text>
</comment>
<proteinExistence type="predicted"/>
<organism evidence="1 2">
    <name type="scientific">Parasutterella excrementihominis YIT 11859</name>
    <dbReference type="NCBI Taxonomy" id="762966"/>
    <lineage>
        <taxon>Bacteria</taxon>
        <taxon>Pseudomonadati</taxon>
        <taxon>Pseudomonadota</taxon>
        <taxon>Betaproteobacteria</taxon>
        <taxon>Burkholderiales</taxon>
        <taxon>Sutterellaceae</taxon>
        <taxon>Parasutterella</taxon>
    </lineage>
</organism>
<dbReference type="Proteomes" id="UP000005156">
    <property type="component" value="Unassembled WGS sequence"/>
</dbReference>
<name>F3QNT3_9BURK</name>
<reference evidence="1 2" key="1">
    <citation type="submission" date="2011-02" db="EMBL/GenBank/DDBJ databases">
        <authorList>
            <person name="Weinstock G."/>
            <person name="Sodergren E."/>
            <person name="Clifton S."/>
            <person name="Fulton L."/>
            <person name="Fulton B."/>
            <person name="Courtney L."/>
            <person name="Fronick C."/>
            <person name="Harrison M."/>
            <person name="Strong C."/>
            <person name="Farmer C."/>
            <person name="Delahaunty K."/>
            <person name="Markovic C."/>
            <person name="Hall O."/>
            <person name="Minx P."/>
            <person name="Tomlinson C."/>
            <person name="Mitreva M."/>
            <person name="Hou S."/>
            <person name="Chen J."/>
            <person name="Wollam A."/>
            <person name="Pepin K.H."/>
            <person name="Johnson M."/>
            <person name="Bhonagiri V."/>
            <person name="Zhang X."/>
            <person name="Suruliraj S."/>
            <person name="Warren W."/>
            <person name="Chinwalla A."/>
            <person name="Mardis E.R."/>
            <person name="Wilson R.K."/>
        </authorList>
    </citation>
    <scope>NUCLEOTIDE SEQUENCE [LARGE SCALE GENOMIC DNA]</scope>
    <source>
        <strain evidence="1 2">YIT 11859</strain>
    </source>
</reference>
<gene>
    <name evidence="1" type="ORF">HMPREF9439_02619</name>
</gene>
<evidence type="ECO:0000313" key="2">
    <source>
        <dbReference type="Proteomes" id="UP000005156"/>
    </source>
</evidence>
<dbReference type="RefSeq" id="WP_008865045.1">
    <property type="nucleotide sequence ID" value="NZ_GL883761.1"/>
</dbReference>
<dbReference type="AlphaFoldDB" id="F3QNT3"/>
<dbReference type="HOGENOM" id="CLU_1509209_0_0_4"/>
<accession>F3QNT3</accession>
<evidence type="ECO:0000313" key="1">
    <source>
        <dbReference type="EMBL" id="EGG50634.1"/>
    </source>
</evidence>
<dbReference type="GeneID" id="43349890"/>